<keyword evidence="2" id="KW-1185">Reference proteome</keyword>
<dbReference type="AlphaFoldDB" id="A0A0D0A716"/>
<dbReference type="Proteomes" id="UP000054018">
    <property type="component" value="Unassembled WGS sequence"/>
</dbReference>
<dbReference type="OrthoDB" id="10509246at2759"/>
<evidence type="ECO:0000313" key="2">
    <source>
        <dbReference type="Proteomes" id="UP000054018"/>
    </source>
</evidence>
<reference evidence="2" key="2">
    <citation type="submission" date="2015-01" db="EMBL/GenBank/DDBJ databases">
        <title>Evolutionary Origins and Diversification of the Mycorrhizal Mutualists.</title>
        <authorList>
            <consortium name="DOE Joint Genome Institute"/>
            <consortium name="Mycorrhizal Genomics Consortium"/>
            <person name="Kohler A."/>
            <person name="Kuo A."/>
            <person name="Nagy L.G."/>
            <person name="Floudas D."/>
            <person name="Copeland A."/>
            <person name="Barry K.W."/>
            <person name="Cichocki N."/>
            <person name="Veneault-Fourrey C."/>
            <person name="LaButti K."/>
            <person name="Lindquist E.A."/>
            <person name="Lipzen A."/>
            <person name="Lundell T."/>
            <person name="Morin E."/>
            <person name="Murat C."/>
            <person name="Riley R."/>
            <person name="Ohm R."/>
            <person name="Sun H."/>
            <person name="Tunlid A."/>
            <person name="Henrissat B."/>
            <person name="Grigoriev I.V."/>
            <person name="Hibbett D.S."/>
            <person name="Martin F."/>
        </authorList>
    </citation>
    <scope>NUCLEOTIDE SEQUENCE [LARGE SCALE GENOMIC DNA]</scope>
    <source>
        <strain evidence="2">441</strain>
    </source>
</reference>
<name>A0A0D0A716_9AGAM</name>
<proteinExistence type="predicted"/>
<reference evidence="1 2" key="1">
    <citation type="submission" date="2014-04" db="EMBL/GenBank/DDBJ databases">
        <authorList>
            <consortium name="DOE Joint Genome Institute"/>
            <person name="Kuo A."/>
            <person name="Kohler A."/>
            <person name="Costa M.D."/>
            <person name="Nagy L.G."/>
            <person name="Floudas D."/>
            <person name="Copeland A."/>
            <person name="Barry K.W."/>
            <person name="Cichocki N."/>
            <person name="Veneault-Fourrey C."/>
            <person name="LaButti K."/>
            <person name="Lindquist E.A."/>
            <person name="Lipzen A."/>
            <person name="Lundell T."/>
            <person name="Morin E."/>
            <person name="Murat C."/>
            <person name="Sun H."/>
            <person name="Tunlid A."/>
            <person name="Henrissat B."/>
            <person name="Grigoriev I.V."/>
            <person name="Hibbett D.S."/>
            <person name="Martin F."/>
            <person name="Nordberg H.P."/>
            <person name="Cantor M.N."/>
            <person name="Hua S.X."/>
        </authorList>
    </citation>
    <scope>NUCLEOTIDE SEQUENCE [LARGE SCALE GENOMIC DNA]</scope>
    <source>
        <strain evidence="1 2">441</strain>
    </source>
</reference>
<dbReference type="HOGENOM" id="CLU_1461873_0_0_1"/>
<gene>
    <name evidence="1" type="ORF">PISMIDRAFT_143662</name>
</gene>
<dbReference type="EMBL" id="KN833694">
    <property type="protein sequence ID" value="KIK27853.1"/>
    <property type="molecule type" value="Genomic_DNA"/>
</dbReference>
<organism evidence="1 2">
    <name type="scientific">Pisolithus microcarpus 441</name>
    <dbReference type="NCBI Taxonomy" id="765257"/>
    <lineage>
        <taxon>Eukaryota</taxon>
        <taxon>Fungi</taxon>
        <taxon>Dikarya</taxon>
        <taxon>Basidiomycota</taxon>
        <taxon>Agaricomycotina</taxon>
        <taxon>Agaricomycetes</taxon>
        <taxon>Agaricomycetidae</taxon>
        <taxon>Boletales</taxon>
        <taxon>Sclerodermatineae</taxon>
        <taxon>Pisolithaceae</taxon>
        <taxon>Pisolithus</taxon>
    </lineage>
</organism>
<evidence type="ECO:0000313" key="1">
    <source>
        <dbReference type="EMBL" id="KIK27853.1"/>
    </source>
</evidence>
<protein>
    <submittedName>
        <fullName evidence="1">Uncharacterized protein</fullName>
    </submittedName>
</protein>
<sequence length="185" mass="20877">MTVKVAKVFPLRQANYGTGVRFPSVWQNLISPWVFVTVSVRQLFVSLHSDGDSCDGSDHHSTHPLQPVEISQVAQDMPKLRSPAGTCDVTPLSDSYMFLFLLLRHRCCVQRRTSYLFRYAATYKYSSTPKGLIFPPYFLGVVQVSRELDQRVTILGASGDCRQSPLTFFFSFTSLRPMRSAITQA</sequence>
<accession>A0A0D0A716</accession>